<dbReference type="AlphaFoldDB" id="A0A917UBF5"/>
<reference evidence="2" key="2">
    <citation type="submission" date="2020-09" db="EMBL/GenBank/DDBJ databases">
        <authorList>
            <person name="Sun Q."/>
            <person name="Ohkuma M."/>
        </authorList>
    </citation>
    <scope>NUCLEOTIDE SEQUENCE</scope>
    <source>
        <strain evidence="2">JCM 19831</strain>
    </source>
</reference>
<accession>A0A917UBF5</accession>
<feature type="chain" id="PRO_5037295088" evidence="1">
    <location>
        <begin position="44"/>
        <end position="139"/>
    </location>
</feature>
<sequence>MTIRTTSPTTAPHGSLARRLATAGAAVALASTGAMVGANPAAAAPARAAACTYASYAPNKDGSLVRGWGEKWGCGSTTKWTITVQRLRGPGWWQNEGVNYHTGDNWVSAAGGCVTGTWRTILESNQGHQMVSAHAQITC</sequence>
<evidence type="ECO:0000313" key="2">
    <source>
        <dbReference type="EMBL" id="GGM76328.1"/>
    </source>
</evidence>
<reference evidence="2" key="1">
    <citation type="journal article" date="2014" name="Int. J. Syst. Evol. Microbiol.">
        <title>Complete genome sequence of Corynebacterium casei LMG S-19264T (=DSM 44701T), isolated from a smear-ripened cheese.</title>
        <authorList>
            <consortium name="US DOE Joint Genome Institute (JGI-PGF)"/>
            <person name="Walter F."/>
            <person name="Albersmeier A."/>
            <person name="Kalinowski J."/>
            <person name="Ruckert C."/>
        </authorList>
    </citation>
    <scope>NUCLEOTIDE SEQUENCE</scope>
    <source>
        <strain evidence="2">JCM 19831</strain>
    </source>
</reference>
<comment type="caution">
    <text evidence="2">The sequence shown here is derived from an EMBL/GenBank/DDBJ whole genome shotgun (WGS) entry which is preliminary data.</text>
</comment>
<organism evidence="2 3">
    <name type="scientific">Dactylosporangium sucinum</name>
    <dbReference type="NCBI Taxonomy" id="1424081"/>
    <lineage>
        <taxon>Bacteria</taxon>
        <taxon>Bacillati</taxon>
        <taxon>Actinomycetota</taxon>
        <taxon>Actinomycetes</taxon>
        <taxon>Micromonosporales</taxon>
        <taxon>Micromonosporaceae</taxon>
        <taxon>Dactylosporangium</taxon>
    </lineage>
</organism>
<dbReference type="InterPro" id="IPR006311">
    <property type="entry name" value="TAT_signal"/>
</dbReference>
<dbReference type="RefSeq" id="WP_190256442.1">
    <property type="nucleotide sequence ID" value="NZ_BMPI01000072.1"/>
</dbReference>
<gene>
    <name evidence="2" type="ORF">GCM10007977_092270</name>
</gene>
<evidence type="ECO:0000256" key="1">
    <source>
        <dbReference type="SAM" id="SignalP"/>
    </source>
</evidence>
<name>A0A917UBF5_9ACTN</name>
<dbReference type="Proteomes" id="UP000642070">
    <property type="component" value="Unassembled WGS sequence"/>
</dbReference>
<proteinExistence type="predicted"/>
<keyword evidence="1" id="KW-0732">Signal</keyword>
<protein>
    <submittedName>
        <fullName evidence="2">Uncharacterized protein</fullName>
    </submittedName>
</protein>
<dbReference type="PROSITE" id="PS51318">
    <property type="entry name" value="TAT"/>
    <property type="match status" value="1"/>
</dbReference>
<keyword evidence="3" id="KW-1185">Reference proteome</keyword>
<dbReference type="EMBL" id="BMPI01000072">
    <property type="protein sequence ID" value="GGM76328.1"/>
    <property type="molecule type" value="Genomic_DNA"/>
</dbReference>
<evidence type="ECO:0000313" key="3">
    <source>
        <dbReference type="Proteomes" id="UP000642070"/>
    </source>
</evidence>
<feature type="signal peptide" evidence="1">
    <location>
        <begin position="1"/>
        <end position="43"/>
    </location>
</feature>